<accession>A0A923RTQ5</accession>
<dbReference type="InterPro" id="IPR009061">
    <property type="entry name" value="DNA-bd_dom_put_sf"/>
</dbReference>
<reference evidence="1" key="1">
    <citation type="submission" date="2020-08" db="EMBL/GenBank/DDBJ databases">
        <title>Genome public.</title>
        <authorList>
            <person name="Liu C."/>
            <person name="Sun Q."/>
        </authorList>
    </citation>
    <scope>NUCLEOTIDE SEQUENCE</scope>
    <source>
        <strain evidence="1">BX1005</strain>
    </source>
</reference>
<dbReference type="AlphaFoldDB" id="A0A923RTQ5"/>
<dbReference type="RefSeq" id="WP_117854749.1">
    <property type="nucleotide sequence ID" value="NZ_JACOPH010000012.1"/>
</dbReference>
<gene>
    <name evidence="1" type="ORF">H8S17_12135</name>
</gene>
<proteinExistence type="predicted"/>
<sequence length="75" mass="8858">MAKQKGWTNSIPVQERTFLTQRELSRYTGISYDLVRKYVKGGEFEDYITVGKQNKVMVDRIAFENFLKAKKHIEK</sequence>
<comment type="caution">
    <text evidence="1">The sequence shown here is derived from an EMBL/GenBank/DDBJ whole genome shotgun (WGS) entry which is preliminary data.</text>
</comment>
<dbReference type="Proteomes" id="UP000606720">
    <property type="component" value="Unassembled WGS sequence"/>
</dbReference>
<name>A0A923RTQ5_9FIRM</name>
<organism evidence="1 2">
    <name type="scientific">Roseburia zhanii</name>
    <dbReference type="NCBI Taxonomy" id="2763064"/>
    <lineage>
        <taxon>Bacteria</taxon>
        <taxon>Bacillati</taxon>
        <taxon>Bacillota</taxon>
        <taxon>Clostridia</taxon>
        <taxon>Lachnospirales</taxon>
        <taxon>Lachnospiraceae</taxon>
        <taxon>Roseburia</taxon>
    </lineage>
</organism>
<evidence type="ECO:0000313" key="2">
    <source>
        <dbReference type="Proteomes" id="UP000606720"/>
    </source>
</evidence>
<evidence type="ECO:0000313" key="1">
    <source>
        <dbReference type="EMBL" id="MBC5714937.1"/>
    </source>
</evidence>
<dbReference type="EMBL" id="JACOPH010000012">
    <property type="protein sequence ID" value="MBC5714937.1"/>
    <property type="molecule type" value="Genomic_DNA"/>
</dbReference>
<evidence type="ECO:0008006" key="3">
    <source>
        <dbReference type="Google" id="ProtNLM"/>
    </source>
</evidence>
<keyword evidence="2" id="KW-1185">Reference proteome</keyword>
<dbReference type="SUPFAM" id="SSF46955">
    <property type="entry name" value="Putative DNA-binding domain"/>
    <property type="match status" value="1"/>
</dbReference>
<protein>
    <recommendedName>
        <fullName evidence="3">DNA-binding protein</fullName>
    </recommendedName>
</protein>